<accession>A0A7U7IAA3</accession>
<protein>
    <recommendedName>
        <fullName evidence="4">Flagellar hook-associated protein 1</fullName>
    </recommendedName>
</protein>
<evidence type="ECO:0000259" key="9">
    <source>
        <dbReference type="Pfam" id="PF21158"/>
    </source>
</evidence>
<evidence type="ECO:0000313" key="12">
    <source>
        <dbReference type="Proteomes" id="UP000583387"/>
    </source>
</evidence>
<dbReference type="GO" id="GO:0044780">
    <property type="term" value="P:bacterial-type flagellum assembly"/>
    <property type="evidence" value="ECO:0007669"/>
    <property type="project" value="InterPro"/>
</dbReference>
<evidence type="ECO:0000259" key="7">
    <source>
        <dbReference type="Pfam" id="PF00460"/>
    </source>
</evidence>
<dbReference type="InterPro" id="IPR010930">
    <property type="entry name" value="Flg_bb/hook_C_dom"/>
</dbReference>
<reference evidence="11 12" key="1">
    <citation type="submission" date="2020-08" db="EMBL/GenBank/DDBJ databases">
        <authorList>
            <person name="Criscuolo A."/>
        </authorList>
    </citation>
    <scope>NUCLEOTIDE SEQUENCE [LARGE SCALE GENOMIC DNA]</scope>
    <source>
        <strain evidence="11">CIP111764</strain>
    </source>
</reference>
<feature type="domain" description="Flagellar basal body rod protein N-terminal" evidence="7">
    <location>
        <begin position="5"/>
        <end position="34"/>
    </location>
</feature>
<dbReference type="GO" id="GO:0009424">
    <property type="term" value="C:bacterial-type flagellum hook"/>
    <property type="evidence" value="ECO:0007669"/>
    <property type="project" value="InterPro"/>
</dbReference>
<comment type="subcellular location">
    <subcellularLocation>
        <location evidence="1">Bacterial flagellum</location>
    </subcellularLocation>
    <subcellularLocation>
        <location evidence="2">Secreted</location>
    </subcellularLocation>
</comment>
<comment type="caution">
    <text evidence="11">The sequence shown here is derived from an EMBL/GenBank/DDBJ whole genome shotgun (WGS) entry which is preliminary data.</text>
</comment>
<dbReference type="NCBIfam" id="TIGR02492">
    <property type="entry name" value="flgK_ends"/>
    <property type="match status" value="1"/>
</dbReference>
<gene>
    <name evidence="11" type="ORF">PSEWESI4_03550</name>
</gene>
<evidence type="ECO:0000256" key="4">
    <source>
        <dbReference type="ARBA" id="ARBA00016244"/>
    </source>
</evidence>
<sequence>MADLLNIGLSGISASKTQLSVTGHNITNVNTPGYSRQSATQATRVPQFSGAGYVGSGTTLTDIRRSYSEFLTTQLRSTTALNSDVMAYKSQIDQLDSLLAGSTTGITPSLQKFFSALQTAAEDPSNIPARQLVLSEAEGLARRFNTVYDRLNEQNNFTNKQMTAVGDQINRLAGSIASLNNAIAVAAANGQQPNDLLDARDEAVRQLSSYIGVTVVPQDDGSQNIFIGSGQPLVVGANANRLEVVPGQGDPNRFEVQFVSGGSRQGITTQISGGELGGLIRYREEVLDSTMNSLGRLALAVSDQVNSQLGQGLDLKGQIGAALFGDFNDPSLAKLRVQSFAGNTGNARPLLNITDTSALTTSDYRLEFDGTNYTARRLSDNQLMTVTENPPGTLSFTDGSGRDQGIQLEVGTPAPAAGDVFLLQPTRRGAASISTVLDQPDQLAFAAPVRSEANGQNRGTGSISQPDLQSLLNLGSLTGALPVTLTYDAASGDFTLPPGATLTRIDPNDGTPATPPTFQSGQTNTYELTLADGSTLRLTLSGRPENGDTFNVAFNDKGVSDNRNALKLADLQNKATIGIDPNSPGTTGVTFSDGYGDLVERVGTLTAQARQDSDATSAILKQATDNRDSLSAVSLDEEAANLIKFEQYYSASAQVIQVARSLFDTLISSFR</sequence>
<dbReference type="Pfam" id="PF21158">
    <property type="entry name" value="flgK_1st_1"/>
    <property type="match status" value="1"/>
</dbReference>
<evidence type="ECO:0000313" key="11">
    <source>
        <dbReference type="EMBL" id="CAD5109254.1"/>
    </source>
</evidence>
<dbReference type="InterPro" id="IPR002371">
    <property type="entry name" value="FlgK"/>
</dbReference>
<feature type="domain" description="Flagellar basal-body/hook protein C-terminal" evidence="8">
    <location>
        <begin position="631"/>
        <end position="668"/>
    </location>
</feature>
<dbReference type="PANTHER" id="PTHR30033">
    <property type="entry name" value="FLAGELLAR HOOK-ASSOCIATED PROTEIN 1"/>
    <property type="match status" value="1"/>
</dbReference>
<dbReference type="Proteomes" id="UP000583387">
    <property type="component" value="Unassembled WGS sequence"/>
</dbReference>
<dbReference type="Pfam" id="PF06429">
    <property type="entry name" value="Flg_bbr_C"/>
    <property type="match status" value="1"/>
</dbReference>
<dbReference type="PANTHER" id="PTHR30033:SF1">
    <property type="entry name" value="FLAGELLAR HOOK-ASSOCIATED PROTEIN 1"/>
    <property type="match status" value="1"/>
</dbReference>
<dbReference type="GO" id="GO:0005576">
    <property type="term" value="C:extracellular region"/>
    <property type="evidence" value="ECO:0007669"/>
    <property type="project" value="UniProtKB-SubCell"/>
</dbReference>
<dbReference type="GO" id="GO:0005198">
    <property type="term" value="F:structural molecule activity"/>
    <property type="evidence" value="ECO:0007669"/>
    <property type="project" value="InterPro"/>
</dbReference>
<dbReference type="InterPro" id="IPR053927">
    <property type="entry name" value="FlgK_helical"/>
</dbReference>
<dbReference type="RefSeq" id="WP_187672556.1">
    <property type="nucleotide sequence ID" value="NZ_CAJFCI010000071.1"/>
</dbReference>
<feature type="domain" description="Flagellar hook-associated protein 1 D2-like" evidence="9">
    <location>
        <begin position="341"/>
        <end position="425"/>
    </location>
</feature>
<evidence type="ECO:0000256" key="6">
    <source>
        <dbReference type="ARBA" id="ARBA00023143"/>
    </source>
</evidence>
<evidence type="ECO:0000256" key="3">
    <source>
        <dbReference type="ARBA" id="ARBA00009677"/>
    </source>
</evidence>
<dbReference type="InterPro" id="IPR001444">
    <property type="entry name" value="Flag_bb_rod_N"/>
</dbReference>
<evidence type="ECO:0000256" key="1">
    <source>
        <dbReference type="ARBA" id="ARBA00004365"/>
    </source>
</evidence>
<proteinExistence type="inferred from homology"/>
<feature type="domain" description="Flagellar hook-associated protein FlgK helical" evidence="10">
    <location>
        <begin position="93"/>
        <end position="324"/>
    </location>
</feature>
<evidence type="ECO:0000256" key="5">
    <source>
        <dbReference type="ARBA" id="ARBA00022525"/>
    </source>
</evidence>
<dbReference type="Pfam" id="PF00460">
    <property type="entry name" value="Flg_bb_rod"/>
    <property type="match status" value="1"/>
</dbReference>
<dbReference type="PRINTS" id="PR01005">
    <property type="entry name" value="FLGHOOKAP1"/>
</dbReference>
<dbReference type="InterPro" id="IPR049119">
    <property type="entry name" value="FlgK_D2-like"/>
</dbReference>
<organism evidence="11 12">
    <name type="scientific">Zestomonas carbonaria</name>
    <dbReference type="NCBI Taxonomy" id="2762745"/>
    <lineage>
        <taxon>Bacteria</taxon>
        <taxon>Pseudomonadati</taxon>
        <taxon>Pseudomonadota</taxon>
        <taxon>Gammaproteobacteria</taxon>
        <taxon>Pseudomonadales</taxon>
        <taxon>Pseudomonadaceae</taxon>
        <taxon>Zestomonas</taxon>
    </lineage>
</organism>
<keyword evidence="6" id="KW-0975">Bacterial flagellum</keyword>
<evidence type="ECO:0000256" key="2">
    <source>
        <dbReference type="ARBA" id="ARBA00004613"/>
    </source>
</evidence>
<dbReference type="SUPFAM" id="SSF64518">
    <property type="entry name" value="Phase 1 flagellin"/>
    <property type="match status" value="2"/>
</dbReference>
<comment type="similarity">
    <text evidence="3">Belongs to the flagella basal body rod proteins family.</text>
</comment>
<dbReference type="Pfam" id="PF22638">
    <property type="entry name" value="FlgK_D1"/>
    <property type="match status" value="1"/>
</dbReference>
<name>A0A7U7IAA3_9GAMM</name>
<keyword evidence="12" id="KW-1185">Reference proteome</keyword>
<dbReference type="EMBL" id="CAJFCI010000071">
    <property type="protein sequence ID" value="CAD5109254.1"/>
    <property type="molecule type" value="Genomic_DNA"/>
</dbReference>
<keyword evidence="5" id="KW-0964">Secreted</keyword>
<evidence type="ECO:0000259" key="8">
    <source>
        <dbReference type="Pfam" id="PF06429"/>
    </source>
</evidence>
<dbReference type="AlphaFoldDB" id="A0A7U7IAA3"/>
<evidence type="ECO:0000259" key="10">
    <source>
        <dbReference type="Pfam" id="PF22638"/>
    </source>
</evidence>